<evidence type="ECO:0000256" key="12">
    <source>
        <dbReference type="RuleBase" id="RU003784"/>
    </source>
</evidence>
<feature type="binding site" evidence="10">
    <location>
        <begin position="31"/>
        <end position="38"/>
    </location>
    <ligand>
        <name>ATP</name>
        <dbReference type="ChEBI" id="CHEBI:30616"/>
    </ligand>
</feature>
<gene>
    <name evidence="10 14" type="primary">miaA</name>
    <name evidence="14" type="ORF">Poly30_24150</name>
</gene>
<evidence type="ECO:0000256" key="13">
    <source>
        <dbReference type="RuleBase" id="RU003785"/>
    </source>
</evidence>
<keyword evidence="8 10" id="KW-0460">Magnesium</keyword>
<evidence type="ECO:0000256" key="1">
    <source>
        <dbReference type="ARBA" id="ARBA00001946"/>
    </source>
</evidence>
<feature type="site" description="Interaction with substrate tRNA" evidence="10">
    <location>
        <position position="128"/>
    </location>
</feature>
<dbReference type="InterPro" id="IPR018022">
    <property type="entry name" value="IPT"/>
</dbReference>
<comment type="cofactor">
    <cofactor evidence="1 10">
        <name>Mg(2+)</name>
        <dbReference type="ChEBI" id="CHEBI:18420"/>
    </cofactor>
</comment>
<dbReference type="FunFam" id="1.10.20.140:FF:000001">
    <property type="entry name" value="tRNA dimethylallyltransferase"/>
    <property type="match status" value="1"/>
</dbReference>
<dbReference type="NCBIfam" id="TIGR00174">
    <property type="entry name" value="miaA"/>
    <property type="match status" value="1"/>
</dbReference>
<evidence type="ECO:0000313" key="15">
    <source>
        <dbReference type="Proteomes" id="UP000320390"/>
    </source>
</evidence>
<dbReference type="Gene3D" id="1.10.20.140">
    <property type="match status" value="1"/>
</dbReference>
<comment type="subunit">
    <text evidence="10">Monomer.</text>
</comment>
<dbReference type="RefSeq" id="WP_145197482.1">
    <property type="nucleotide sequence ID" value="NZ_CP036434.1"/>
</dbReference>
<feature type="site" description="Interaction with substrate tRNA" evidence="10">
    <location>
        <position position="150"/>
    </location>
</feature>
<comment type="similarity">
    <text evidence="3 10 13">Belongs to the IPP transferase family.</text>
</comment>
<dbReference type="SUPFAM" id="SSF52540">
    <property type="entry name" value="P-loop containing nucleoside triphosphate hydrolases"/>
    <property type="match status" value="1"/>
</dbReference>
<dbReference type="GO" id="GO:0006400">
    <property type="term" value="P:tRNA modification"/>
    <property type="evidence" value="ECO:0007669"/>
    <property type="project" value="TreeGrafter"/>
</dbReference>
<dbReference type="EMBL" id="CP036434">
    <property type="protein sequence ID" value="QDV06898.1"/>
    <property type="molecule type" value="Genomic_DNA"/>
</dbReference>
<keyword evidence="5 10" id="KW-0819">tRNA processing</keyword>
<keyword evidence="7 10" id="KW-0067">ATP-binding</keyword>
<evidence type="ECO:0000256" key="10">
    <source>
        <dbReference type="HAMAP-Rule" id="MF_00185"/>
    </source>
</evidence>
<sequence>MPQGLPTGDFPPSQASNRDVLDAIPLRFIVGTTASGKTGLALRLAEHPRVLAAGGLEIVSLDSMNLYRGLDIGTAKPSAEERSRVPHHLVDVAGPEERFDLQRYLQLVRTACEEIVARGALPLFVGGTGLYLAAILRGLFEGPPADLALRQRLLDASAPEGAPSLHDRLREVDPGSAERIHPNDTRRTIRALEVWEQTGETMTSLQAQWNAARSPRERRARMVGLHVPVDALDGLIAERTEEMLAQGWPEEALALEEAGGLGDSASQALGYDTALALAQGEITREEAARRIVLRTRQFARRQRTWYRKFEIDWLDAASPDLVEKAFERLWRGE</sequence>
<comment type="function">
    <text evidence="2 10 12">Catalyzes the transfer of a dimethylallyl group onto the adenine at position 37 in tRNAs that read codons beginning with uridine, leading to the formation of N6-(dimethylallyl)adenosine (i(6)A).</text>
</comment>
<evidence type="ECO:0000256" key="3">
    <source>
        <dbReference type="ARBA" id="ARBA00005842"/>
    </source>
</evidence>
<evidence type="ECO:0000256" key="8">
    <source>
        <dbReference type="ARBA" id="ARBA00022842"/>
    </source>
</evidence>
<proteinExistence type="inferred from homology"/>
<evidence type="ECO:0000256" key="7">
    <source>
        <dbReference type="ARBA" id="ARBA00022840"/>
    </source>
</evidence>
<reference evidence="14 15" key="1">
    <citation type="submission" date="2019-02" db="EMBL/GenBank/DDBJ databases">
        <title>Deep-cultivation of Planctomycetes and their phenomic and genomic characterization uncovers novel biology.</title>
        <authorList>
            <person name="Wiegand S."/>
            <person name="Jogler M."/>
            <person name="Boedeker C."/>
            <person name="Pinto D."/>
            <person name="Vollmers J."/>
            <person name="Rivas-Marin E."/>
            <person name="Kohn T."/>
            <person name="Peeters S.H."/>
            <person name="Heuer A."/>
            <person name="Rast P."/>
            <person name="Oberbeckmann S."/>
            <person name="Bunk B."/>
            <person name="Jeske O."/>
            <person name="Meyerdierks A."/>
            <person name="Storesund J.E."/>
            <person name="Kallscheuer N."/>
            <person name="Luecker S."/>
            <person name="Lage O.M."/>
            <person name="Pohl T."/>
            <person name="Merkel B.J."/>
            <person name="Hornburger P."/>
            <person name="Mueller R.-W."/>
            <person name="Bruemmer F."/>
            <person name="Labrenz M."/>
            <person name="Spormann A.M."/>
            <person name="Op den Camp H."/>
            <person name="Overmann J."/>
            <person name="Amann R."/>
            <person name="Jetten M.S.M."/>
            <person name="Mascher T."/>
            <person name="Medema M.H."/>
            <person name="Devos D.P."/>
            <person name="Kaster A.-K."/>
            <person name="Ovreas L."/>
            <person name="Rohde M."/>
            <person name="Galperin M.Y."/>
            <person name="Jogler C."/>
        </authorList>
    </citation>
    <scope>NUCLEOTIDE SEQUENCE [LARGE SCALE GENOMIC DNA]</scope>
    <source>
        <strain evidence="14 15">Poly30</strain>
    </source>
</reference>
<comment type="catalytic activity">
    <reaction evidence="9 10 11">
        <text>adenosine(37) in tRNA + dimethylallyl diphosphate = N(6)-dimethylallyladenosine(37) in tRNA + diphosphate</text>
        <dbReference type="Rhea" id="RHEA:26482"/>
        <dbReference type="Rhea" id="RHEA-COMP:10162"/>
        <dbReference type="Rhea" id="RHEA-COMP:10375"/>
        <dbReference type="ChEBI" id="CHEBI:33019"/>
        <dbReference type="ChEBI" id="CHEBI:57623"/>
        <dbReference type="ChEBI" id="CHEBI:74411"/>
        <dbReference type="ChEBI" id="CHEBI:74415"/>
        <dbReference type="EC" id="2.5.1.75"/>
    </reaction>
</comment>
<evidence type="ECO:0000256" key="2">
    <source>
        <dbReference type="ARBA" id="ARBA00003213"/>
    </source>
</evidence>
<keyword evidence="4 10" id="KW-0808">Transferase</keyword>
<dbReference type="GO" id="GO:0005524">
    <property type="term" value="F:ATP binding"/>
    <property type="evidence" value="ECO:0007669"/>
    <property type="project" value="UniProtKB-UniRule"/>
</dbReference>
<dbReference type="Proteomes" id="UP000320390">
    <property type="component" value="Chromosome"/>
</dbReference>
<comment type="caution">
    <text evidence="10">Lacks conserved residue(s) required for the propagation of feature annotation.</text>
</comment>
<keyword evidence="6 10" id="KW-0547">Nucleotide-binding</keyword>
<dbReference type="GO" id="GO:0052381">
    <property type="term" value="F:tRNA dimethylallyltransferase activity"/>
    <property type="evidence" value="ECO:0007669"/>
    <property type="project" value="UniProtKB-UniRule"/>
</dbReference>
<protein>
    <recommendedName>
        <fullName evidence="10">tRNA dimethylallyltransferase</fullName>
        <ecNumber evidence="10">2.5.1.75</ecNumber>
    </recommendedName>
    <alternativeName>
        <fullName evidence="10">Dimethylallyl diphosphate:tRNA dimethylallyltransferase</fullName>
        <shortName evidence="10">DMAPP:tRNA dimethylallyltransferase</shortName>
        <shortName evidence="10">DMATase</shortName>
    </alternativeName>
    <alternativeName>
        <fullName evidence="10">Isopentenyl-diphosphate:tRNA isopentenyltransferase</fullName>
        <shortName evidence="10">IPP transferase</shortName>
        <shortName evidence="10">IPPT</shortName>
        <shortName evidence="10">IPTase</shortName>
    </alternativeName>
</protein>
<name>A0A518ES26_9BACT</name>
<evidence type="ECO:0000256" key="9">
    <source>
        <dbReference type="ARBA" id="ARBA00049563"/>
    </source>
</evidence>
<feature type="binding site" evidence="10">
    <location>
        <begin position="33"/>
        <end position="38"/>
    </location>
    <ligand>
        <name>substrate</name>
    </ligand>
</feature>
<dbReference type="InterPro" id="IPR039657">
    <property type="entry name" value="Dimethylallyltransferase"/>
</dbReference>
<dbReference type="Gene3D" id="3.40.50.300">
    <property type="entry name" value="P-loop containing nucleotide triphosphate hydrolases"/>
    <property type="match status" value="1"/>
</dbReference>
<evidence type="ECO:0000256" key="11">
    <source>
        <dbReference type="RuleBase" id="RU003783"/>
    </source>
</evidence>
<dbReference type="OrthoDB" id="9776390at2"/>
<dbReference type="PANTHER" id="PTHR11088">
    <property type="entry name" value="TRNA DIMETHYLALLYLTRANSFERASE"/>
    <property type="match status" value="1"/>
</dbReference>
<evidence type="ECO:0000256" key="5">
    <source>
        <dbReference type="ARBA" id="ARBA00022694"/>
    </source>
</evidence>
<dbReference type="AlphaFoldDB" id="A0A518ES26"/>
<dbReference type="EC" id="2.5.1.75" evidence="10"/>
<accession>A0A518ES26</accession>
<evidence type="ECO:0000256" key="4">
    <source>
        <dbReference type="ARBA" id="ARBA00022679"/>
    </source>
</evidence>
<dbReference type="Pfam" id="PF01715">
    <property type="entry name" value="IPPT"/>
    <property type="match status" value="1"/>
</dbReference>
<evidence type="ECO:0000313" key="14">
    <source>
        <dbReference type="EMBL" id="QDV06898.1"/>
    </source>
</evidence>
<evidence type="ECO:0000256" key="6">
    <source>
        <dbReference type="ARBA" id="ARBA00022741"/>
    </source>
</evidence>
<keyword evidence="15" id="KW-1185">Reference proteome</keyword>
<dbReference type="InterPro" id="IPR027417">
    <property type="entry name" value="P-loop_NTPase"/>
</dbReference>
<feature type="region of interest" description="Interaction with substrate tRNA" evidence="10">
    <location>
        <begin position="62"/>
        <end position="65"/>
    </location>
</feature>
<dbReference type="HAMAP" id="MF_00185">
    <property type="entry name" value="IPP_trans"/>
    <property type="match status" value="1"/>
</dbReference>
<organism evidence="14 15">
    <name type="scientific">Saltatorellus ferox</name>
    <dbReference type="NCBI Taxonomy" id="2528018"/>
    <lineage>
        <taxon>Bacteria</taxon>
        <taxon>Pseudomonadati</taxon>
        <taxon>Planctomycetota</taxon>
        <taxon>Planctomycetia</taxon>
        <taxon>Planctomycetia incertae sedis</taxon>
        <taxon>Saltatorellus</taxon>
    </lineage>
</organism>
<dbReference type="PANTHER" id="PTHR11088:SF60">
    <property type="entry name" value="TRNA DIMETHYLALLYLTRANSFERASE"/>
    <property type="match status" value="1"/>
</dbReference>